<dbReference type="Proteomes" id="UP001209878">
    <property type="component" value="Unassembled WGS sequence"/>
</dbReference>
<keyword evidence="2" id="KW-0677">Repeat</keyword>
<dbReference type="PROSITE" id="PS50222">
    <property type="entry name" value="EF_HAND_2"/>
    <property type="match status" value="2"/>
</dbReference>
<comment type="caution">
    <text evidence="5">The sequence shown here is derived from an EMBL/GenBank/DDBJ whole genome shotgun (WGS) entry which is preliminary data.</text>
</comment>
<reference evidence="5" key="1">
    <citation type="journal article" date="2023" name="Mol. Biol. Evol.">
        <title>Third-Generation Sequencing Reveals the Adaptive Role of the Epigenome in Three Deep-Sea Polychaetes.</title>
        <authorList>
            <person name="Perez M."/>
            <person name="Aroh O."/>
            <person name="Sun Y."/>
            <person name="Lan Y."/>
            <person name="Juniper S.K."/>
            <person name="Young C.R."/>
            <person name="Angers B."/>
            <person name="Qian P.Y."/>
        </authorList>
    </citation>
    <scope>NUCLEOTIDE SEQUENCE</scope>
    <source>
        <strain evidence="5">R07B-5</strain>
    </source>
</reference>
<dbReference type="PANTHER" id="PTHR45942">
    <property type="entry name" value="PROTEIN PHOSPATASE 3 REGULATORY SUBUNIT B ALPHA ISOFORM TYPE 1"/>
    <property type="match status" value="1"/>
</dbReference>
<dbReference type="CDD" id="cd00051">
    <property type="entry name" value="EFh"/>
    <property type="match status" value="1"/>
</dbReference>
<evidence type="ECO:0000313" key="6">
    <source>
        <dbReference type="Proteomes" id="UP001209878"/>
    </source>
</evidence>
<dbReference type="Pfam" id="PF13499">
    <property type="entry name" value="EF-hand_7"/>
    <property type="match status" value="2"/>
</dbReference>
<dbReference type="SUPFAM" id="SSF47473">
    <property type="entry name" value="EF-hand"/>
    <property type="match status" value="1"/>
</dbReference>
<dbReference type="PROSITE" id="PS00018">
    <property type="entry name" value="EF_HAND_1"/>
    <property type="match status" value="2"/>
</dbReference>
<evidence type="ECO:0000259" key="4">
    <source>
        <dbReference type="PROSITE" id="PS50222"/>
    </source>
</evidence>
<accession>A0AAD9NXN4</accession>
<dbReference type="InterPro" id="IPR011992">
    <property type="entry name" value="EF-hand-dom_pair"/>
</dbReference>
<feature type="domain" description="EF-hand" evidence="4">
    <location>
        <begin position="71"/>
        <end position="106"/>
    </location>
</feature>
<organism evidence="5 6">
    <name type="scientific">Ridgeia piscesae</name>
    <name type="common">Tubeworm</name>
    <dbReference type="NCBI Taxonomy" id="27915"/>
    <lineage>
        <taxon>Eukaryota</taxon>
        <taxon>Metazoa</taxon>
        <taxon>Spiralia</taxon>
        <taxon>Lophotrochozoa</taxon>
        <taxon>Annelida</taxon>
        <taxon>Polychaeta</taxon>
        <taxon>Sedentaria</taxon>
        <taxon>Canalipalpata</taxon>
        <taxon>Sabellida</taxon>
        <taxon>Siboglinidae</taxon>
        <taxon>Ridgeia</taxon>
    </lineage>
</organism>
<dbReference type="Gene3D" id="1.10.238.10">
    <property type="entry name" value="EF-hand"/>
    <property type="match status" value="2"/>
</dbReference>
<sequence>MASEQAERLVKTVERHADGRISSVELVQLVARIKETKVNLQSKFEQYDQDNTGFVKPEDAVIIMSQEFHGLPQSSIQAMVQRYDRDHNGMVDFGEIIEFYACLKAKSHELEVRFNDLDRDASGVLEPEELFQILQAECALKDFQVHSLVEDFDVNKDGKIDRSEFLYMWTNLFG</sequence>
<evidence type="ECO:0000256" key="2">
    <source>
        <dbReference type="ARBA" id="ARBA00022737"/>
    </source>
</evidence>
<dbReference type="AlphaFoldDB" id="A0AAD9NXN4"/>
<feature type="domain" description="EF-hand" evidence="4">
    <location>
        <begin position="140"/>
        <end position="174"/>
    </location>
</feature>
<proteinExistence type="predicted"/>
<dbReference type="InterPro" id="IPR018247">
    <property type="entry name" value="EF_Hand_1_Ca_BS"/>
</dbReference>
<name>A0AAD9NXN4_RIDPI</name>
<dbReference type="InterPro" id="IPR002048">
    <property type="entry name" value="EF_hand_dom"/>
</dbReference>
<evidence type="ECO:0000256" key="3">
    <source>
        <dbReference type="ARBA" id="ARBA00022837"/>
    </source>
</evidence>
<evidence type="ECO:0000256" key="1">
    <source>
        <dbReference type="ARBA" id="ARBA00022723"/>
    </source>
</evidence>
<keyword evidence="1" id="KW-0479">Metal-binding</keyword>
<keyword evidence="3" id="KW-0106">Calcium</keyword>
<evidence type="ECO:0000313" key="5">
    <source>
        <dbReference type="EMBL" id="KAK2184333.1"/>
    </source>
</evidence>
<dbReference type="EMBL" id="JAODUO010000270">
    <property type="protein sequence ID" value="KAK2184333.1"/>
    <property type="molecule type" value="Genomic_DNA"/>
</dbReference>
<keyword evidence="6" id="KW-1185">Reference proteome</keyword>
<dbReference type="GO" id="GO:0005509">
    <property type="term" value="F:calcium ion binding"/>
    <property type="evidence" value="ECO:0007669"/>
    <property type="project" value="InterPro"/>
</dbReference>
<dbReference type="SMART" id="SM00054">
    <property type="entry name" value="EFh"/>
    <property type="match status" value="4"/>
</dbReference>
<protein>
    <recommendedName>
        <fullName evidence="4">EF-hand domain-containing protein</fullName>
    </recommendedName>
</protein>
<gene>
    <name evidence="5" type="ORF">NP493_271g02006</name>
</gene>